<protein>
    <submittedName>
        <fullName evidence="1">Uncharacterized protein</fullName>
    </submittedName>
</protein>
<reference evidence="1" key="1">
    <citation type="submission" date="2022-03" db="EMBL/GenBank/DDBJ databases">
        <title>Genomic analyses of argali, domestic sheep and their hybrids provide insights into chromosomal evolution, heterosis and genetic basis of agronomic traits.</title>
        <authorList>
            <person name="Li M."/>
        </authorList>
    </citation>
    <scope>NUCLEOTIDE SEQUENCE</scope>
    <source>
        <strain evidence="1">F1 hybrid</strain>
    </source>
</reference>
<evidence type="ECO:0000313" key="2">
    <source>
        <dbReference type="Proteomes" id="UP001057279"/>
    </source>
</evidence>
<name>A0ACB9VFF2_9CETA</name>
<dbReference type="EMBL" id="CM043027">
    <property type="protein sequence ID" value="KAI4588461.1"/>
    <property type="molecule type" value="Genomic_DNA"/>
</dbReference>
<comment type="caution">
    <text evidence="1">The sequence shown here is derived from an EMBL/GenBank/DDBJ whole genome shotgun (WGS) entry which is preliminary data.</text>
</comment>
<sequence>MTNCSPRLPSEQLRADVRQLKSVSLWQYRLQLALGTVAILDFVHPSPLGTPVMCNSSDLSKTLSRHLLTTNFSIVLNDPDTLPLVNRS</sequence>
<organism evidence="1 2">
    <name type="scientific">Ovis ammon polii x Ovis aries</name>
    <dbReference type="NCBI Taxonomy" id="2918886"/>
    <lineage>
        <taxon>Eukaryota</taxon>
        <taxon>Metazoa</taxon>
        <taxon>Chordata</taxon>
        <taxon>Craniata</taxon>
        <taxon>Vertebrata</taxon>
        <taxon>Euteleostomi</taxon>
        <taxon>Mammalia</taxon>
        <taxon>Eutheria</taxon>
        <taxon>Laurasiatheria</taxon>
        <taxon>Artiodactyla</taxon>
        <taxon>Ruminantia</taxon>
        <taxon>Pecora</taxon>
        <taxon>Bovidae</taxon>
        <taxon>Caprinae</taxon>
        <taxon>Ovis</taxon>
    </lineage>
</organism>
<dbReference type="Proteomes" id="UP001057279">
    <property type="component" value="Linkage Group LG02"/>
</dbReference>
<keyword evidence="2" id="KW-1185">Reference proteome</keyword>
<proteinExistence type="predicted"/>
<evidence type="ECO:0000313" key="1">
    <source>
        <dbReference type="EMBL" id="KAI4588461.1"/>
    </source>
</evidence>
<gene>
    <name evidence="1" type="ORF">MJG53_002869</name>
</gene>
<accession>A0ACB9VFF2</accession>